<name>A0A290QIQ2_9BACT</name>
<keyword evidence="4" id="KW-1185">Reference proteome</keyword>
<dbReference type="OrthoDB" id="252349at2"/>
<dbReference type="SUPFAM" id="SSF52266">
    <property type="entry name" value="SGNH hydrolase"/>
    <property type="match status" value="1"/>
</dbReference>
<dbReference type="InterPro" id="IPR053140">
    <property type="entry name" value="GDSL_Rv0518-like"/>
</dbReference>
<dbReference type="InterPro" id="IPR013830">
    <property type="entry name" value="SGNH_hydro"/>
</dbReference>
<dbReference type="AlphaFoldDB" id="A0A290QIQ2"/>
<proteinExistence type="predicted"/>
<dbReference type="RefSeq" id="WP_096057844.1">
    <property type="nucleotide sequence ID" value="NZ_CP023344.1"/>
</dbReference>
<evidence type="ECO:0000259" key="2">
    <source>
        <dbReference type="Pfam" id="PF13472"/>
    </source>
</evidence>
<evidence type="ECO:0000313" key="4">
    <source>
        <dbReference type="Proteomes" id="UP000217265"/>
    </source>
</evidence>
<dbReference type="PANTHER" id="PTHR43784:SF2">
    <property type="entry name" value="GDSL-LIKE LIPASE_ACYLHYDROLASE, PUTATIVE (AFU_ORTHOLOGUE AFUA_2G00820)-RELATED"/>
    <property type="match status" value="1"/>
</dbReference>
<evidence type="ECO:0000313" key="3">
    <source>
        <dbReference type="EMBL" id="ATC66216.1"/>
    </source>
</evidence>
<accession>A0A290QIQ2</accession>
<dbReference type="CDD" id="cd01832">
    <property type="entry name" value="SGNH_hydrolase_like_1"/>
    <property type="match status" value="1"/>
</dbReference>
<dbReference type="Gene3D" id="3.40.50.1110">
    <property type="entry name" value="SGNH hydrolase"/>
    <property type="match status" value="1"/>
</dbReference>
<sequence length="271" mass="28954">MHPVRPESFARYVALGDSSTEGIDDPDGAGGYRGWSQRLAERVDAAQGGGLLYANLAVRGLTTRQVRERQLAAALTMRPDLATVFCGTNDVTAARFDAAAVAADIAQMQRALVEGGATVLSFTLPDLTPLMPLARLIAPRIAALNTALAEASRASGAILLDFAAHPVATDRRLWSEDRIHANAAGHARIADALAQALDLPGSDAAWRTPFATPLTQTRWQWVAAEARWARRHLLPWIWMGVRGRSMADGRGPKRPVLTAPLAGPASRMNAG</sequence>
<organism evidence="3 4">
    <name type="scientific">Nibricoccus aquaticus</name>
    <dbReference type="NCBI Taxonomy" id="2576891"/>
    <lineage>
        <taxon>Bacteria</taxon>
        <taxon>Pseudomonadati</taxon>
        <taxon>Verrucomicrobiota</taxon>
        <taxon>Opitutia</taxon>
        <taxon>Opitutales</taxon>
        <taxon>Opitutaceae</taxon>
        <taxon>Nibricoccus</taxon>
    </lineage>
</organism>
<dbReference type="PANTHER" id="PTHR43784">
    <property type="entry name" value="GDSL-LIKE LIPASE/ACYLHYDROLASE, PUTATIVE (AFU_ORTHOLOGUE AFUA_2G00820)-RELATED"/>
    <property type="match status" value="1"/>
</dbReference>
<dbReference type="EMBL" id="CP023344">
    <property type="protein sequence ID" value="ATC66216.1"/>
    <property type="molecule type" value="Genomic_DNA"/>
</dbReference>
<protein>
    <submittedName>
        <fullName evidence="3">Lysophospholipase</fullName>
    </submittedName>
</protein>
<evidence type="ECO:0000256" key="1">
    <source>
        <dbReference type="SAM" id="MobiDB-lite"/>
    </source>
</evidence>
<dbReference type="Pfam" id="PF13472">
    <property type="entry name" value="Lipase_GDSL_2"/>
    <property type="match status" value="1"/>
</dbReference>
<dbReference type="Proteomes" id="UP000217265">
    <property type="component" value="Chromosome"/>
</dbReference>
<dbReference type="GO" id="GO:0016788">
    <property type="term" value="F:hydrolase activity, acting on ester bonds"/>
    <property type="evidence" value="ECO:0007669"/>
    <property type="project" value="UniProtKB-ARBA"/>
</dbReference>
<reference evidence="3 4" key="1">
    <citation type="submission" date="2017-09" db="EMBL/GenBank/DDBJ databases">
        <title>Complete genome sequence of Verrucomicrobial strain HZ-65, isolated from freshwater.</title>
        <authorList>
            <person name="Choi A."/>
        </authorList>
    </citation>
    <scope>NUCLEOTIDE SEQUENCE [LARGE SCALE GENOMIC DNA]</scope>
    <source>
        <strain evidence="3 4">HZ-65</strain>
    </source>
</reference>
<feature type="region of interest" description="Disordered" evidence="1">
    <location>
        <begin position="247"/>
        <end position="271"/>
    </location>
</feature>
<dbReference type="InterPro" id="IPR036514">
    <property type="entry name" value="SGNH_hydro_sf"/>
</dbReference>
<dbReference type="KEGG" id="vbh:CMV30_17350"/>
<gene>
    <name evidence="3" type="ORF">CMV30_17350</name>
</gene>
<feature type="domain" description="SGNH hydrolase-type esterase" evidence="2">
    <location>
        <begin position="14"/>
        <end position="188"/>
    </location>
</feature>